<evidence type="ECO:0000256" key="4">
    <source>
        <dbReference type="ARBA" id="ARBA00022729"/>
    </source>
</evidence>
<dbReference type="KEGG" id="nnv:QNH39_11255"/>
<dbReference type="RefSeq" id="WP_066147804.1">
    <property type="nucleotide sequence ID" value="NZ_CP126114.1"/>
</dbReference>
<evidence type="ECO:0000256" key="6">
    <source>
        <dbReference type="ARBA" id="ARBA00023139"/>
    </source>
</evidence>
<dbReference type="EMBL" id="CP126114">
    <property type="protein sequence ID" value="WHY88371.1"/>
    <property type="molecule type" value="Genomic_DNA"/>
</dbReference>
<evidence type="ECO:0000313" key="10">
    <source>
        <dbReference type="EMBL" id="WHY88371.1"/>
    </source>
</evidence>
<dbReference type="PANTHER" id="PTHR35789:SF1">
    <property type="entry name" value="SPORE GERMINATION PROTEIN B3"/>
    <property type="match status" value="1"/>
</dbReference>
<keyword evidence="11" id="KW-1185">Reference proteome</keyword>
<feature type="domain" description="Spore germination protein N-terminal" evidence="9">
    <location>
        <begin position="23"/>
        <end position="195"/>
    </location>
</feature>
<sequence length="401" mass="44958">MRKIFVISLLMVLVLSVLSGCWNQKELTDLAFVMAMGFDKGENKKFEVSFQIVNPGNVSSGQNGAGQGLPIAVYKSAGNTLTEAARNATKMISRRLYYSHTNLIAISEEVARDGILDVMDALDRDPEFRTTTQIVVARHSTAEELVSALTNLDKLPVNKITKELKTTESMLGENTRVNIDDFLAGLVSNGKEPVVNGYIVKGNKEQIGRADDLQKTKTETFLEANGLAVFKNGKLTGWFEHEKARGVVYVLDKVQSTDINIPWNGKKHAITMAPIRTKTKVSVHFKNGKPIINIAIEDEGFISEANTDVDLTDPKVIEKIDKLVEKEIKQQVMESIKDAQKIKSDIFGFGERVHRANPKLWKKLKGNWDNQFAELKVNVKVDSYVRREGIRTNPFWFNMNK</sequence>
<keyword evidence="3" id="KW-0309">Germination</keyword>
<dbReference type="InterPro" id="IPR008844">
    <property type="entry name" value="Spore_GerAC-like"/>
</dbReference>
<evidence type="ECO:0000256" key="1">
    <source>
        <dbReference type="ARBA" id="ARBA00004635"/>
    </source>
</evidence>
<evidence type="ECO:0000313" key="11">
    <source>
        <dbReference type="Proteomes" id="UP001178288"/>
    </source>
</evidence>
<keyword evidence="6" id="KW-0564">Palmitate</keyword>
<reference evidence="10" key="1">
    <citation type="submission" date="2023-05" db="EMBL/GenBank/DDBJ databases">
        <title>Comparative genomics of Bacillaceae isolates and their secondary metabolite potential.</title>
        <authorList>
            <person name="Song L."/>
            <person name="Nielsen L.J."/>
            <person name="Mohite O."/>
            <person name="Xu X."/>
            <person name="Weber T."/>
            <person name="Kovacs A.T."/>
        </authorList>
    </citation>
    <scope>NUCLEOTIDE SEQUENCE</scope>
    <source>
        <strain evidence="10">XLM17</strain>
    </source>
</reference>
<organism evidence="10 11">
    <name type="scientific">Neobacillus novalis</name>
    <dbReference type="NCBI Taxonomy" id="220687"/>
    <lineage>
        <taxon>Bacteria</taxon>
        <taxon>Bacillati</taxon>
        <taxon>Bacillota</taxon>
        <taxon>Bacilli</taxon>
        <taxon>Bacillales</taxon>
        <taxon>Bacillaceae</taxon>
        <taxon>Neobacillus</taxon>
    </lineage>
</organism>
<dbReference type="Pfam" id="PF25198">
    <property type="entry name" value="Spore_GerAC_N"/>
    <property type="match status" value="1"/>
</dbReference>
<dbReference type="InterPro" id="IPR038501">
    <property type="entry name" value="Spore_GerAC_C_sf"/>
</dbReference>
<dbReference type="Proteomes" id="UP001178288">
    <property type="component" value="Chromosome"/>
</dbReference>
<gene>
    <name evidence="10" type="ORF">QNH39_11255</name>
</gene>
<evidence type="ECO:0000259" key="8">
    <source>
        <dbReference type="Pfam" id="PF05504"/>
    </source>
</evidence>
<proteinExistence type="inferred from homology"/>
<keyword evidence="5" id="KW-0472">Membrane</keyword>
<comment type="similarity">
    <text evidence="2">Belongs to the GerABKC lipoprotein family.</text>
</comment>
<dbReference type="Pfam" id="PF05504">
    <property type="entry name" value="Spore_GerAC"/>
    <property type="match status" value="1"/>
</dbReference>
<dbReference type="GO" id="GO:0009847">
    <property type="term" value="P:spore germination"/>
    <property type="evidence" value="ECO:0007669"/>
    <property type="project" value="InterPro"/>
</dbReference>
<dbReference type="Gene3D" id="3.30.300.210">
    <property type="entry name" value="Nutrient germinant receptor protein C, domain 3"/>
    <property type="match status" value="1"/>
</dbReference>
<keyword evidence="7" id="KW-0449">Lipoprotein</keyword>
<evidence type="ECO:0000256" key="5">
    <source>
        <dbReference type="ARBA" id="ARBA00023136"/>
    </source>
</evidence>
<dbReference type="AlphaFoldDB" id="A0AA95MVX2"/>
<name>A0AA95MVX2_9BACI</name>
<evidence type="ECO:0000256" key="2">
    <source>
        <dbReference type="ARBA" id="ARBA00007886"/>
    </source>
</evidence>
<dbReference type="PROSITE" id="PS51257">
    <property type="entry name" value="PROKAR_LIPOPROTEIN"/>
    <property type="match status" value="1"/>
</dbReference>
<accession>A0AA95MVX2</accession>
<dbReference type="NCBIfam" id="TIGR02887">
    <property type="entry name" value="spore_ger_x_C"/>
    <property type="match status" value="1"/>
</dbReference>
<protein>
    <submittedName>
        <fullName evidence="10">Ger(X)C family spore germination protein</fullName>
    </submittedName>
</protein>
<dbReference type="Gene3D" id="6.20.190.10">
    <property type="entry name" value="Nutrient germinant receptor protein C, domain 1"/>
    <property type="match status" value="1"/>
</dbReference>
<dbReference type="PANTHER" id="PTHR35789">
    <property type="entry name" value="SPORE GERMINATION PROTEIN B3"/>
    <property type="match status" value="1"/>
</dbReference>
<comment type="subcellular location">
    <subcellularLocation>
        <location evidence="1">Membrane</location>
        <topology evidence="1">Lipid-anchor</topology>
    </subcellularLocation>
</comment>
<dbReference type="GO" id="GO:0016020">
    <property type="term" value="C:membrane"/>
    <property type="evidence" value="ECO:0007669"/>
    <property type="project" value="UniProtKB-SubCell"/>
</dbReference>
<evidence type="ECO:0000259" key="9">
    <source>
        <dbReference type="Pfam" id="PF25198"/>
    </source>
</evidence>
<dbReference type="InterPro" id="IPR046953">
    <property type="entry name" value="Spore_GerAC-like_C"/>
</dbReference>
<evidence type="ECO:0000256" key="7">
    <source>
        <dbReference type="ARBA" id="ARBA00023288"/>
    </source>
</evidence>
<evidence type="ECO:0000256" key="3">
    <source>
        <dbReference type="ARBA" id="ARBA00022544"/>
    </source>
</evidence>
<dbReference type="InterPro" id="IPR057336">
    <property type="entry name" value="GerAC_N"/>
</dbReference>
<keyword evidence="4" id="KW-0732">Signal</keyword>
<feature type="domain" description="Spore germination GerAC-like C-terminal" evidence="8">
    <location>
        <begin position="225"/>
        <end position="389"/>
    </location>
</feature>